<dbReference type="EMBL" id="BKCJ010317933">
    <property type="protein sequence ID" value="GEZ74540.1"/>
    <property type="molecule type" value="Genomic_DNA"/>
</dbReference>
<feature type="domain" description="Retroviral polymerase SH3-like" evidence="4">
    <location>
        <begin position="2"/>
        <end position="44"/>
    </location>
</feature>
<evidence type="ECO:0000259" key="3">
    <source>
        <dbReference type="Pfam" id="PF07727"/>
    </source>
</evidence>
<name>A0A699IKU6_TANCI</name>
<feature type="compositionally biased region" description="Low complexity" evidence="2">
    <location>
        <begin position="636"/>
        <end position="651"/>
    </location>
</feature>
<feature type="compositionally biased region" description="Basic and acidic residues" evidence="2">
    <location>
        <begin position="121"/>
        <end position="135"/>
    </location>
</feature>
<evidence type="ECO:0000259" key="4">
    <source>
        <dbReference type="Pfam" id="PF25597"/>
    </source>
</evidence>
<dbReference type="AlphaFoldDB" id="A0A699IKU6"/>
<feature type="region of interest" description="Disordered" evidence="2">
    <location>
        <begin position="104"/>
        <end position="159"/>
    </location>
</feature>
<feature type="non-terminal residue" evidence="5">
    <location>
        <position position="1"/>
    </location>
</feature>
<dbReference type="InterPro" id="IPR013103">
    <property type="entry name" value="RVT_2"/>
</dbReference>
<protein>
    <submittedName>
        <fullName evidence="5">Copia protein</fullName>
    </submittedName>
</protein>
<dbReference type="PANTHER" id="PTHR11439:SF495">
    <property type="entry name" value="REVERSE TRANSCRIPTASE, RNA-DEPENDENT DNA POLYMERASE-RELATED"/>
    <property type="match status" value="1"/>
</dbReference>
<proteinExistence type="predicted"/>
<evidence type="ECO:0000256" key="2">
    <source>
        <dbReference type="SAM" id="MobiDB-lite"/>
    </source>
</evidence>
<evidence type="ECO:0000256" key="1">
    <source>
        <dbReference type="SAM" id="Coils"/>
    </source>
</evidence>
<dbReference type="Pfam" id="PF07727">
    <property type="entry name" value="RVT_2"/>
    <property type="match status" value="1"/>
</dbReference>
<dbReference type="PANTHER" id="PTHR11439">
    <property type="entry name" value="GAG-POL-RELATED RETROTRANSPOSON"/>
    <property type="match status" value="1"/>
</dbReference>
<feature type="coiled-coil region" evidence="1">
    <location>
        <begin position="660"/>
        <end position="708"/>
    </location>
</feature>
<accession>A0A699IKU6</accession>
<keyword evidence="1" id="KW-0175">Coiled coil</keyword>
<reference evidence="5" key="1">
    <citation type="journal article" date="2019" name="Sci. Rep.">
        <title>Draft genome of Tanacetum cinerariifolium, the natural source of mosquito coil.</title>
        <authorList>
            <person name="Yamashiro T."/>
            <person name="Shiraishi A."/>
            <person name="Satake H."/>
            <person name="Nakayama K."/>
        </authorList>
    </citation>
    <scope>NUCLEOTIDE SEQUENCE</scope>
</reference>
<comment type="caution">
    <text evidence="5">The sequence shown here is derived from an EMBL/GenBank/DDBJ whole genome shotgun (WGS) entry which is preliminary data.</text>
</comment>
<organism evidence="5">
    <name type="scientific">Tanacetum cinerariifolium</name>
    <name type="common">Dalmatian daisy</name>
    <name type="synonym">Chrysanthemum cinerariifolium</name>
    <dbReference type="NCBI Taxonomy" id="118510"/>
    <lineage>
        <taxon>Eukaryota</taxon>
        <taxon>Viridiplantae</taxon>
        <taxon>Streptophyta</taxon>
        <taxon>Embryophyta</taxon>
        <taxon>Tracheophyta</taxon>
        <taxon>Spermatophyta</taxon>
        <taxon>Magnoliopsida</taxon>
        <taxon>eudicotyledons</taxon>
        <taxon>Gunneridae</taxon>
        <taxon>Pentapetalae</taxon>
        <taxon>asterids</taxon>
        <taxon>campanulids</taxon>
        <taxon>Asterales</taxon>
        <taxon>Asteraceae</taxon>
        <taxon>Asteroideae</taxon>
        <taxon>Anthemideae</taxon>
        <taxon>Anthemidinae</taxon>
        <taxon>Tanacetum</taxon>
    </lineage>
</organism>
<feature type="region of interest" description="Disordered" evidence="2">
    <location>
        <begin position="598"/>
        <end position="654"/>
    </location>
</feature>
<sequence>AKFDGKVNEGFLVGYSVSSKAFRVFNSRTRIVQETLHVNFLENNPNVAGSGPTWLFDSDTLTKNMNYQPVTAGNQSNPSVGFQDKFDAEKAGEESDQQYVIFPVWSSGSTNPENTDGDAAFDEKEPKFDEKKPESEVNVSPSSSAHTNTFSAAGPLNAAASPTQAKSSCIDTSQLPDDLGMLELEDITYFDNEDDVGAEADFNNLETSITVSPIPTTKVHKDHPVTQIIGDLSSATQTRSMKRVAKDQVARIEAIRLFLAYASFMRFMVYQMDVKNAFLYGTIEEEVYVCQPPGFKDPDYPDKVYKVVKELYGLHQALRACQDKYVAEILRKFGLTDGKLASTPIDTEKPLLKDPDVKRIFRYLKGKPHLGLWYLKDSPFDLVAYSDSDYASASLNRKSATGGCQFFGCRLISWQCKKQTIMGVNTPRSDEDRLELMELTVFLLPSDEKVGVEVSAVDLQFWTTVAVKKMNDVTRLQALVDKKKVVVTEALIRDALCLDDAEGVECLPNEEIFVELARMGFEKPSTKLTFYKAFFSRQKQVGDLSTHTTKYTSPVLTQKVFANMRRVAEGDDEVHDEGVSAAGIVAEGVVSAADDVVPTADEEPSIPSPTPPTPSPQPSQDVPLTSQVHLTPPQSPQVQPQSPQHQPQPSQDVGIPMDLLQNLLHTCTTLTRRVEHLEKDKIAQALEITKLKSRVKKLERRNKASKLKRLKKVGSAQ</sequence>
<feature type="compositionally biased region" description="Pro residues" evidence="2">
    <location>
        <begin position="606"/>
        <end position="617"/>
    </location>
</feature>
<gene>
    <name evidence="5" type="ORF">Tci_546513</name>
</gene>
<dbReference type="InterPro" id="IPR057670">
    <property type="entry name" value="SH3_retrovirus"/>
</dbReference>
<evidence type="ECO:0000313" key="5">
    <source>
        <dbReference type="EMBL" id="GEZ74540.1"/>
    </source>
</evidence>
<feature type="domain" description="Reverse transcriptase Ty1/copia-type" evidence="3">
    <location>
        <begin position="248"/>
        <end position="319"/>
    </location>
</feature>
<dbReference type="Pfam" id="PF25597">
    <property type="entry name" value="SH3_retrovirus"/>
    <property type="match status" value="1"/>
</dbReference>